<evidence type="ECO:0008006" key="3">
    <source>
        <dbReference type="Google" id="ProtNLM"/>
    </source>
</evidence>
<dbReference type="InterPro" id="IPR013320">
    <property type="entry name" value="ConA-like_dom_sf"/>
</dbReference>
<sequence>MAENYWEGFRWMNEPGSWSFEQNSLRLLTDGETDFWRVTEHDFIQDNGHFFFREVPGTFDVLLRFSGTYRDLYDQAGLMLRVNETNWIKAGIEWVDGLPKASVVVTRDFSDWSIRDLPETPANFWIRARRGRDHVELSYSTDALRFEMLRVAYFPPATFLQVGPMAASPKGRGFEVSFDPPSFPGW</sequence>
<reference evidence="2" key="1">
    <citation type="submission" date="2016-10" db="EMBL/GenBank/DDBJ databases">
        <authorList>
            <person name="Varghese N."/>
            <person name="Submissions S."/>
        </authorList>
    </citation>
    <scope>NUCLEOTIDE SEQUENCE [LARGE SCALE GENOMIC DNA]</scope>
    <source>
        <strain evidence="2">IBRC-M 10761</strain>
    </source>
</reference>
<dbReference type="SUPFAM" id="SSF49899">
    <property type="entry name" value="Concanavalin A-like lectins/glucanases"/>
    <property type="match status" value="1"/>
</dbReference>
<dbReference type="InterPro" id="IPR009784">
    <property type="entry name" value="DUF1349"/>
</dbReference>
<dbReference type="EMBL" id="FNZH01000009">
    <property type="protein sequence ID" value="SEJ71103.1"/>
    <property type="molecule type" value="Genomic_DNA"/>
</dbReference>
<name>A0A1H7AZV8_9BACT</name>
<dbReference type="PANTHER" id="PTHR35332">
    <property type="entry name" value="REGULATION OF ENOLASE PROTEIN 1"/>
    <property type="match status" value="1"/>
</dbReference>
<dbReference type="InterPro" id="IPR015987">
    <property type="entry name" value="UCP022704"/>
</dbReference>
<keyword evidence="2" id="KW-1185">Reference proteome</keyword>
<dbReference type="Proteomes" id="UP000199403">
    <property type="component" value="Unassembled WGS sequence"/>
</dbReference>
<accession>A0A1H7AZV8</accession>
<dbReference type="PIRSF" id="PIRSF022704">
    <property type="entry name" value="UCP022704"/>
    <property type="match status" value="1"/>
</dbReference>
<evidence type="ECO:0000313" key="2">
    <source>
        <dbReference type="Proteomes" id="UP000199403"/>
    </source>
</evidence>
<dbReference type="STRING" id="1416801.SAMN05192553_10957"/>
<dbReference type="RefSeq" id="WP_092178043.1">
    <property type="nucleotide sequence ID" value="NZ_FNZH01000009.1"/>
</dbReference>
<dbReference type="PANTHER" id="PTHR35332:SF2">
    <property type="entry name" value="REGULATION OF ENOLASE PROTEIN 1"/>
    <property type="match status" value="1"/>
</dbReference>
<protein>
    <recommendedName>
        <fullName evidence="3">Regulation of enolase protein 1, concanavalin A-like superfamily</fullName>
    </recommendedName>
</protein>
<gene>
    <name evidence="1" type="ORF">SAMN05192553_10957</name>
</gene>
<dbReference type="GO" id="GO:0005975">
    <property type="term" value="P:carbohydrate metabolic process"/>
    <property type="evidence" value="ECO:0007669"/>
    <property type="project" value="UniProtKB-ARBA"/>
</dbReference>
<organism evidence="1 2">
    <name type="scientific">Cyclobacterium xiamenense</name>
    <dbReference type="NCBI Taxonomy" id="1297121"/>
    <lineage>
        <taxon>Bacteria</taxon>
        <taxon>Pseudomonadati</taxon>
        <taxon>Bacteroidota</taxon>
        <taxon>Cytophagia</taxon>
        <taxon>Cytophagales</taxon>
        <taxon>Cyclobacteriaceae</taxon>
        <taxon>Cyclobacterium</taxon>
    </lineage>
</organism>
<dbReference type="OrthoDB" id="9814707at2"/>
<dbReference type="AlphaFoldDB" id="A0A1H7AZV8"/>
<proteinExistence type="predicted"/>
<evidence type="ECO:0000313" key="1">
    <source>
        <dbReference type="EMBL" id="SEJ71103.1"/>
    </source>
</evidence>
<dbReference type="GO" id="GO:0004553">
    <property type="term" value="F:hydrolase activity, hydrolyzing O-glycosyl compounds"/>
    <property type="evidence" value="ECO:0007669"/>
    <property type="project" value="UniProtKB-ARBA"/>
</dbReference>
<dbReference type="Gene3D" id="2.60.120.200">
    <property type="match status" value="1"/>
</dbReference>
<dbReference type="Pfam" id="PF07081">
    <property type="entry name" value="DUF1349"/>
    <property type="match status" value="1"/>
</dbReference>